<proteinExistence type="predicted"/>
<reference evidence="2" key="1">
    <citation type="journal article" date="2017" name="Nat. Commun.">
        <title>The North American bullfrog draft genome provides insight into hormonal regulation of long noncoding RNA.</title>
        <authorList>
            <person name="Hammond S.A."/>
            <person name="Warren R.L."/>
            <person name="Vandervalk B.P."/>
            <person name="Kucuk E."/>
            <person name="Khan H."/>
            <person name="Gibb E.A."/>
            <person name="Pandoh P."/>
            <person name="Kirk H."/>
            <person name="Zhao Y."/>
            <person name="Jones M."/>
            <person name="Mungall A.J."/>
            <person name="Coope R."/>
            <person name="Pleasance S."/>
            <person name="Moore R.A."/>
            <person name="Holt R.A."/>
            <person name="Round J.M."/>
            <person name="Ohora S."/>
            <person name="Walle B.V."/>
            <person name="Veldhoen N."/>
            <person name="Helbing C.C."/>
            <person name="Birol I."/>
        </authorList>
    </citation>
    <scope>NUCLEOTIDE SEQUENCE [LARGE SCALE GENOMIC DNA]</scope>
</reference>
<dbReference type="EMBL" id="KV936665">
    <property type="protein sequence ID" value="PIO28434.1"/>
    <property type="molecule type" value="Genomic_DNA"/>
</dbReference>
<keyword evidence="2" id="KW-1185">Reference proteome</keyword>
<dbReference type="AlphaFoldDB" id="A0A2G9RKQ5"/>
<protein>
    <submittedName>
        <fullName evidence="1">Uncharacterized protein</fullName>
    </submittedName>
</protein>
<accession>A0A2G9RKQ5</accession>
<dbReference type="Proteomes" id="UP000228934">
    <property type="component" value="Unassembled WGS sequence"/>
</dbReference>
<evidence type="ECO:0000313" key="2">
    <source>
        <dbReference type="Proteomes" id="UP000228934"/>
    </source>
</evidence>
<sequence>MTAGRREVVKTHFFFYNTKLSIYTIFLTHSMYIPKMTPQNRFSYSSSVRQCETSTAWPHTGAEYSRVWPSMAGYGRGMAGYCRVWRGIAEYGRVLQGIAVYDWVWLGITEYCRAWLGIAEYCRVLKSTAVYCRVLRGIAGYCGVLQSTAGYCKGDITSSDEGNINTFLTL</sequence>
<name>A0A2G9RKQ5_AQUCT</name>
<evidence type="ECO:0000313" key="1">
    <source>
        <dbReference type="EMBL" id="PIO28434.1"/>
    </source>
</evidence>
<organism evidence="1 2">
    <name type="scientific">Aquarana catesbeiana</name>
    <name type="common">American bullfrog</name>
    <name type="synonym">Rana catesbeiana</name>
    <dbReference type="NCBI Taxonomy" id="8400"/>
    <lineage>
        <taxon>Eukaryota</taxon>
        <taxon>Metazoa</taxon>
        <taxon>Chordata</taxon>
        <taxon>Craniata</taxon>
        <taxon>Vertebrata</taxon>
        <taxon>Euteleostomi</taxon>
        <taxon>Amphibia</taxon>
        <taxon>Batrachia</taxon>
        <taxon>Anura</taxon>
        <taxon>Neobatrachia</taxon>
        <taxon>Ranoidea</taxon>
        <taxon>Ranidae</taxon>
        <taxon>Aquarana</taxon>
    </lineage>
</organism>
<gene>
    <name evidence="1" type="ORF">AB205_0062780</name>
</gene>
<dbReference type="OrthoDB" id="76388at2759"/>